<protein>
    <submittedName>
        <fullName evidence="5">Saposin B-type domain-containing protein</fullName>
    </submittedName>
</protein>
<feature type="chain" id="PRO_5009315162" evidence="2">
    <location>
        <begin position="20"/>
        <end position="97"/>
    </location>
</feature>
<dbReference type="SUPFAM" id="SSF47862">
    <property type="entry name" value="Saposin"/>
    <property type="match status" value="1"/>
</dbReference>
<feature type="signal peptide" evidence="2">
    <location>
        <begin position="1"/>
        <end position="19"/>
    </location>
</feature>
<dbReference type="Proteomes" id="UP000095287">
    <property type="component" value="Unplaced"/>
</dbReference>
<evidence type="ECO:0000259" key="3">
    <source>
        <dbReference type="PROSITE" id="PS50015"/>
    </source>
</evidence>
<evidence type="ECO:0000256" key="2">
    <source>
        <dbReference type="SAM" id="SignalP"/>
    </source>
</evidence>
<evidence type="ECO:0000313" key="4">
    <source>
        <dbReference type="Proteomes" id="UP000095287"/>
    </source>
</evidence>
<evidence type="ECO:0000313" key="5">
    <source>
        <dbReference type="WBParaSite" id="L893_g9450.t1"/>
    </source>
</evidence>
<dbReference type="PROSITE" id="PS50015">
    <property type="entry name" value="SAP_B"/>
    <property type="match status" value="1"/>
</dbReference>
<dbReference type="SMART" id="SM00741">
    <property type="entry name" value="SapB"/>
    <property type="match status" value="1"/>
</dbReference>
<keyword evidence="1" id="KW-1015">Disulfide bond</keyword>
<dbReference type="AlphaFoldDB" id="A0A1I8AVW0"/>
<evidence type="ECO:0000256" key="1">
    <source>
        <dbReference type="ARBA" id="ARBA00023157"/>
    </source>
</evidence>
<keyword evidence="2" id="KW-0732">Signal</keyword>
<dbReference type="InterPro" id="IPR011001">
    <property type="entry name" value="Saposin-like"/>
</dbReference>
<feature type="domain" description="Saposin B-type" evidence="3">
    <location>
        <begin position="19"/>
        <end position="97"/>
    </location>
</feature>
<organism evidence="4 5">
    <name type="scientific">Steinernema glaseri</name>
    <dbReference type="NCBI Taxonomy" id="37863"/>
    <lineage>
        <taxon>Eukaryota</taxon>
        <taxon>Metazoa</taxon>
        <taxon>Ecdysozoa</taxon>
        <taxon>Nematoda</taxon>
        <taxon>Chromadorea</taxon>
        <taxon>Rhabditida</taxon>
        <taxon>Tylenchina</taxon>
        <taxon>Panagrolaimomorpha</taxon>
        <taxon>Strongyloidoidea</taxon>
        <taxon>Steinernematidae</taxon>
        <taxon>Steinernema</taxon>
    </lineage>
</organism>
<name>A0A1I8AVW0_9BILA</name>
<keyword evidence="4" id="KW-1185">Reference proteome</keyword>
<sequence length="97" mass="10874">MKLLLPILLVLGFVATSQGSFFCDSCLKIVGFLQKEFKENGGVIEKNADKVCNIITLKLDILDTVCHNILDTQIFTIELLLQDGKNPKNICRNIKFC</sequence>
<accession>A0A1I8AVW0</accession>
<dbReference type="WBParaSite" id="L893_g9450.t1">
    <property type="protein sequence ID" value="L893_g9450.t1"/>
    <property type="gene ID" value="L893_g9450"/>
</dbReference>
<reference evidence="5" key="1">
    <citation type="submission" date="2016-11" db="UniProtKB">
        <authorList>
            <consortium name="WormBaseParasite"/>
        </authorList>
    </citation>
    <scope>IDENTIFICATION</scope>
</reference>
<dbReference type="Gene3D" id="1.10.225.10">
    <property type="entry name" value="Saposin-like"/>
    <property type="match status" value="1"/>
</dbReference>
<dbReference type="InterPro" id="IPR008139">
    <property type="entry name" value="SaposinB_dom"/>
</dbReference>
<proteinExistence type="predicted"/>